<organism evidence="5 6">
    <name type="scientific">Vagococcus hydrophili</name>
    <dbReference type="NCBI Taxonomy" id="2714947"/>
    <lineage>
        <taxon>Bacteria</taxon>
        <taxon>Bacillati</taxon>
        <taxon>Bacillota</taxon>
        <taxon>Bacilli</taxon>
        <taxon>Lactobacillales</taxon>
        <taxon>Enterococcaceae</taxon>
        <taxon>Vagococcus</taxon>
    </lineage>
</organism>
<evidence type="ECO:0000256" key="1">
    <source>
        <dbReference type="ARBA" id="ARBA00023015"/>
    </source>
</evidence>
<dbReference type="EMBL" id="CP049887">
    <property type="protein sequence ID" value="QIL48173.1"/>
    <property type="molecule type" value="Genomic_DNA"/>
</dbReference>
<dbReference type="PANTHER" id="PTHR35790">
    <property type="entry name" value="HTH-TYPE TRANSCRIPTIONAL REGULATOR PCHR"/>
    <property type="match status" value="1"/>
</dbReference>
<keyword evidence="6" id="KW-1185">Reference proteome</keyword>
<dbReference type="InterPro" id="IPR052067">
    <property type="entry name" value="Metal_resp_HTH_trans_reg"/>
</dbReference>
<dbReference type="Pfam" id="PF01047">
    <property type="entry name" value="MarR"/>
    <property type="match status" value="1"/>
</dbReference>
<dbReference type="InterPro" id="IPR036388">
    <property type="entry name" value="WH-like_DNA-bd_sf"/>
</dbReference>
<evidence type="ECO:0000256" key="3">
    <source>
        <dbReference type="ARBA" id="ARBA00023163"/>
    </source>
</evidence>
<dbReference type="Proteomes" id="UP000501747">
    <property type="component" value="Chromosome"/>
</dbReference>
<dbReference type="PROSITE" id="PS50995">
    <property type="entry name" value="HTH_MARR_2"/>
    <property type="match status" value="1"/>
</dbReference>
<dbReference type="GO" id="GO:0003700">
    <property type="term" value="F:DNA-binding transcription factor activity"/>
    <property type="evidence" value="ECO:0007669"/>
    <property type="project" value="InterPro"/>
</dbReference>
<feature type="domain" description="HTH marR-type" evidence="4">
    <location>
        <begin position="1"/>
        <end position="141"/>
    </location>
</feature>
<reference evidence="5 6" key="1">
    <citation type="submission" date="2020-03" db="EMBL/GenBank/DDBJ databases">
        <title>Vagococcus sp. nov., isolated from beetles.</title>
        <authorList>
            <person name="Hyun D.-W."/>
            <person name="Bae J.-W."/>
        </authorList>
    </citation>
    <scope>NUCLEOTIDE SEQUENCE [LARGE SCALE GENOMIC DNA]</scope>
    <source>
        <strain evidence="5 6">HDW17B</strain>
    </source>
</reference>
<dbReference type="RefSeq" id="WP_166034321.1">
    <property type="nucleotide sequence ID" value="NZ_CP049887.1"/>
</dbReference>
<dbReference type="Gene3D" id="1.10.10.10">
    <property type="entry name" value="Winged helix-like DNA-binding domain superfamily/Winged helix DNA-binding domain"/>
    <property type="match status" value="1"/>
</dbReference>
<dbReference type="InterPro" id="IPR036390">
    <property type="entry name" value="WH_DNA-bd_sf"/>
</dbReference>
<evidence type="ECO:0000256" key="2">
    <source>
        <dbReference type="ARBA" id="ARBA00023125"/>
    </source>
</evidence>
<proteinExistence type="predicted"/>
<dbReference type="KEGG" id="vhy:G7082_06555"/>
<evidence type="ECO:0000259" key="4">
    <source>
        <dbReference type="PROSITE" id="PS50995"/>
    </source>
</evidence>
<dbReference type="InterPro" id="IPR000835">
    <property type="entry name" value="HTH_MarR-typ"/>
</dbReference>
<evidence type="ECO:0000313" key="5">
    <source>
        <dbReference type="EMBL" id="QIL48173.1"/>
    </source>
</evidence>
<protein>
    <submittedName>
        <fullName evidence="5">MarR family transcriptional regulator</fullName>
    </submittedName>
</protein>
<accession>A0A6G8ATB9</accession>
<keyword evidence="1" id="KW-0805">Transcription regulation</keyword>
<dbReference type="PANTHER" id="PTHR35790:SF4">
    <property type="entry name" value="HTH-TYPE TRANSCRIPTIONAL REGULATOR PCHR"/>
    <property type="match status" value="1"/>
</dbReference>
<dbReference type="AlphaFoldDB" id="A0A6G8ATB9"/>
<dbReference type="GO" id="GO:0003677">
    <property type="term" value="F:DNA binding"/>
    <property type="evidence" value="ECO:0007669"/>
    <property type="project" value="UniProtKB-KW"/>
</dbReference>
<dbReference type="SMART" id="SM00347">
    <property type="entry name" value="HTH_MARR"/>
    <property type="match status" value="1"/>
</dbReference>
<name>A0A6G8ATB9_9ENTE</name>
<dbReference type="SUPFAM" id="SSF46785">
    <property type="entry name" value="Winged helix' DNA-binding domain"/>
    <property type="match status" value="1"/>
</dbReference>
<keyword evidence="3" id="KW-0804">Transcription</keyword>
<sequence length="151" mass="17744">MSNIDKIFEDVRLIHDKILFLNTEKMQKALAGYTASEVHCLEYIGKEEDVNVTKLAEHFFMTRGAMSKISKKLTTKGAITSYKKSENKKEIYFELTEEGKRIFDIHEGLHAEFRKRDEHLFEAIPEDVLEKVESFLTRYNEHLNTEIENKK</sequence>
<keyword evidence="2" id="KW-0238">DNA-binding</keyword>
<evidence type="ECO:0000313" key="6">
    <source>
        <dbReference type="Proteomes" id="UP000501747"/>
    </source>
</evidence>
<gene>
    <name evidence="5" type="ORF">G7082_06555</name>
</gene>